<gene>
    <name evidence="1" type="ORF">EVEC_LOCUS3575</name>
</gene>
<dbReference type="AlphaFoldDB" id="A0A0N4V1N3"/>
<name>A0A0N4V1N3_ENTVE</name>
<sequence>MATEDADEVHFNGLDVLKISVAIVCIPKIFNTRIHSLSASPVTALRTVISVTLSAHRRKWLTQGLLQLSLTGETKLDDAT</sequence>
<evidence type="ECO:0000313" key="3">
    <source>
        <dbReference type="WBParaSite" id="EVEC_0000386701-mRNA-1"/>
    </source>
</evidence>
<reference evidence="1 2" key="2">
    <citation type="submission" date="2018-10" db="EMBL/GenBank/DDBJ databases">
        <authorList>
            <consortium name="Pathogen Informatics"/>
        </authorList>
    </citation>
    <scope>NUCLEOTIDE SEQUENCE [LARGE SCALE GENOMIC DNA]</scope>
</reference>
<dbReference type="WBParaSite" id="EVEC_0000386701-mRNA-1">
    <property type="protein sequence ID" value="EVEC_0000386701-mRNA-1"/>
    <property type="gene ID" value="EVEC_0000386701"/>
</dbReference>
<proteinExistence type="predicted"/>
<dbReference type="EMBL" id="UXUI01007627">
    <property type="protein sequence ID" value="VDD88432.1"/>
    <property type="molecule type" value="Genomic_DNA"/>
</dbReference>
<keyword evidence="2" id="KW-1185">Reference proteome</keyword>
<accession>A0A0N4V1N3</accession>
<evidence type="ECO:0000313" key="1">
    <source>
        <dbReference type="EMBL" id="VDD88432.1"/>
    </source>
</evidence>
<reference evidence="3" key="1">
    <citation type="submission" date="2017-02" db="UniProtKB">
        <authorList>
            <consortium name="WormBaseParasite"/>
        </authorList>
    </citation>
    <scope>IDENTIFICATION</scope>
</reference>
<evidence type="ECO:0000313" key="2">
    <source>
        <dbReference type="Proteomes" id="UP000274131"/>
    </source>
</evidence>
<organism evidence="3">
    <name type="scientific">Enterobius vermicularis</name>
    <name type="common">Human pinworm</name>
    <dbReference type="NCBI Taxonomy" id="51028"/>
    <lineage>
        <taxon>Eukaryota</taxon>
        <taxon>Metazoa</taxon>
        <taxon>Ecdysozoa</taxon>
        <taxon>Nematoda</taxon>
        <taxon>Chromadorea</taxon>
        <taxon>Rhabditida</taxon>
        <taxon>Spirurina</taxon>
        <taxon>Oxyuridomorpha</taxon>
        <taxon>Oxyuroidea</taxon>
        <taxon>Oxyuridae</taxon>
        <taxon>Enterobius</taxon>
    </lineage>
</organism>
<protein>
    <submittedName>
        <fullName evidence="1 3">Uncharacterized protein</fullName>
    </submittedName>
</protein>
<dbReference type="Proteomes" id="UP000274131">
    <property type="component" value="Unassembled WGS sequence"/>
</dbReference>